<reference evidence="4 5" key="2">
    <citation type="submission" date="2017-09" db="EMBL/GenBank/DDBJ databases">
        <title>Comparative genomics of rhizobia isolated from Phaseolus vulgaris in China.</title>
        <authorList>
            <person name="Tong W."/>
        </authorList>
    </citation>
    <scope>NUCLEOTIDE SEQUENCE [LARGE SCALE GENOMIC DNA]</scope>
    <source>
        <strain evidence="4 5">PCH1</strain>
    </source>
</reference>
<keyword evidence="1" id="KW-0406">Ion transport</keyword>
<evidence type="ECO:0000313" key="4">
    <source>
        <dbReference type="EMBL" id="PDT47858.1"/>
    </source>
</evidence>
<accession>A0A2A6LZQ5</accession>
<keyword evidence="1" id="KW-1003">Cell membrane</keyword>
<feature type="transmembrane region" description="Helical" evidence="1">
    <location>
        <begin position="213"/>
        <end position="236"/>
    </location>
</feature>
<evidence type="ECO:0000313" key="6">
    <source>
        <dbReference type="Proteomes" id="UP000466694"/>
    </source>
</evidence>
<keyword evidence="1" id="KW-0997">Cell inner membrane</keyword>
<sequence>MTPIEVPGLLTFTISIVVFFIGAHLNRIIPILGRWTIPEAVTGGLLASTATLAAYELLDVEITFTLEARDLLLLYFFTGVGLNARVKDLIGSGRPFLVLLSLTLCFLVIQNVIAIASAATLGLPEGMSIFLGSASLIGGHGTTIAWAPLISARYGLNNALEVGIASSTLGLVIASLIGGPIGRLLITRHGLRGATDEDLTIGLSAAVREDDDVSYVSLLQTLLVMNIAIIVGYAVYEVIDGAGVKLPLFVACLLVAICLTNTIPYLLPRLPWPTRSRALSLLSDLSLNVFLAMSLMSMQLWVLEGLGFSLLVILALQTAATILFILLAVFPAMGRDYEAAVLSAGFGGIALGATPTAIANMTAVTKVYGAATTAFIILPLISAFFIDLANAAVIGFLAR</sequence>
<dbReference type="RefSeq" id="WP_037393547.1">
    <property type="nucleotide sequence ID" value="NZ_BJNI01000039.1"/>
</dbReference>
<dbReference type="GO" id="GO:0015813">
    <property type="term" value="P:L-glutamate transmembrane transport"/>
    <property type="evidence" value="ECO:0007669"/>
    <property type="project" value="UniProtKB-UniRule"/>
</dbReference>
<dbReference type="EMBL" id="WISZ01000216">
    <property type="protein sequence ID" value="MQX12120.1"/>
    <property type="molecule type" value="Genomic_DNA"/>
</dbReference>
<dbReference type="PANTHER" id="PTHR36178">
    <property type="entry name" value="SLR0625 PROTEIN"/>
    <property type="match status" value="1"/>
</dbReference>
<comment type="caution">
    <text evidence="4">The sequence shown here is derived from an EMBL/GenBank/DDBJ whole genome shotgun (WGS) entry which is preliminary data.</text>
</comment>
<evidence type="ECO:0000256" key="2">
    <source>
        <dbReference type="NCBIfam" id="TIGR00210"/>
    </source>
</evidence>
<comment type="similarity">
    <text evidence="1">Belongs to the glutamate:Na(+) symporter (ESS) (TC 2.A.27) family.</text>
</comment>
<keyword evidence="1" id="KW-0769">Symport</keyword>
<evidence type="ECO:0000313" key="3">
    <source>
        <dbReference type="EMBL" id="MQX12120.1"/>
    </source>
</evidence>
<feature type="transmembrane region" description="Helical" evidence="1">
    <location>
        <begin position="337"/>
        <end position="358"/>
    </location>
</feature>
<dbReference type="GO" id="GO:0005886">
    <property type="term" value="C:plasma membrane"/>
    <property type="evidence" value="ECO:0007669"/>
    <property type="project" value="UniProtKB-SubCell"/>
</dbReference>
<dbReference type="AlphaFoldDB" id="A0A2A6LZQ5"/>
<comment type="subcellular location">
    <subcellularLocation>
        <location evidence="1">Cell inner membrane</location>
        <topology evidence="1">Multi-pass membrane protein</topology>
    </subcellularLocation>
</comment>
<organism evidence="4 5">
    <name type="scientific">Rhizobium fredii</name>
    <name type="common">Sinorhizobium fredii</name>
    <dbReference type="NCBI Taxonomy" id="380"/>
    <lineage>
        <taxon>Bacteria</taxon>
        <taxon>Pseudomonadati</taxon>
        <taxon>Pseudomonadota</taxon>
        <taxon>Alphaproteobacteria</taxon>
        <taxon>Hyphomicrobiales</taxon>
        <taxon>Rhizobiaceae</taxon>
        <taxon>Sinorhizobium/Ensifer group</taxon>
        <taxon>Sinorhizobium</taxon>
    </lineage>
</organism>
<reference evidence="3 6" key="1">
    <citation type="journal article" date="2013" name="Genome Biol.">
        <title>Comparative genomics of the core and accessory genomes of 48 Sinorhizobium strains comprising five genospecies.</title>
        <authorList>
            <person name="Sugawara M."/>
            <person name="Epstein B."/>
            <person name="Badgley B.D."/>
            <person name="Unno T."/>
            <person name="Xu L."/>
            <person name="Reese J."/>
            <person name="Gyaneshwar P."/>
            <person name="Denny R."/>
            <person name="Mudge J."/>
            <person name="Bharti A.K."/>
            <person name="Farmer A.D."/>
            <person name="May G.D."/>
            <person name="Woodward J.E."/>
            <person name="Medigue C."/>
            <person name="Vallenet D."/>
            <person name="Lajus A."/>
            <person name="Rouy Z."/>
            <person name="Martinez-Vaz B."/>
            <person name="Tiffin P."/>
            <person name="Young N.D."/>
            <person name="Sadowsky M.J."/>
        </authorList>
    </citation>
    <scope>NUCLEOTIDE SEQUENCE [LARGE SCALE GENOMIC DNA]</scope>
    <source>
        <strain evidence="3 6">USDA205</strain>
    </source>
</reference>
<dbReference type="GO" id="GO:0015501">
    <property type="term" value="F:glutamate:sodium symporter activity"/>
    <property type="evidence" value="ECO:0007669"/>
    <property type="project" value="UniProtKB-UniRule"/>
</dbReference>
<dbReference type="Proteomes" id="UP000220353">
    <property type="component" value="Unassembled WGS sequence"/>
</dbReference>
<dbReference type="Pfam" id="PF03616">
    <property type="entry name" value="Glt_symporter"/>
    <property type="match status" value="1"/>
</dbReference>
<keyword evidence="1" id="KW-1133">Transmembrane helix</keyword>
<proteinExistence type="inferred from homology"/>
<comment type="caution">
    <text evidence="1">Lacks conserved residue(s) required for the propagation of feature annotation.</text>
</comment>
<protein>
    <recommendedName>
        <fullName evidence="1 2">Sodium/glutamate symporter</fullName>
    </recommendedName>
</protein>
<dbReference type="GeneID" id="48974439"/>
<dbReference type="Proteomes" id="UP000466694">
    <property type="component" value="Unassembled WGS sequence"/>
</dbReference>
<dbReference type="PANTHER" id="PTHR36178:SF1">
    <property type="entry name" value="SODIUM_GLUTAMATE SYMPORTER"/>
    <property type="match status" value="1"/>
</dbReference>
<gene>
    <name evidence="1 4" type="primary">gltS</name>
    <name evidence="4" type="ORF">CO661_11240</name>
    <name evidence="3" type="ORF">GHK48_28815</name>
</gene>
<dbReference type="HAMAP" id="MF_02062">
    <property type="entry name" value="GltS"/>
    <property type="match status" value="1"/>
</dbReference>
<evidence type="ECO:0000256" key="1">
    <source>
        <dbReference type="HAMAP-Rule" id="MF_02062"/>
    </source>
</evidence>
<feature type="transmembrane region" description="Helical" evidence="1">
    <location>
        <begin position="96"/>
        <end position="121"/>
    </location>
</feature>
<keyword evidence="1" id="KW-0739">Sodium transport</keyword>
<keyword evidence="1" id="KW-0915">Sodium</keyword>
<comment type="function">
    <text evidence="1">Catalyzes the sodium-dependent transport of glutamate.</text>
</comment>
<keyword evidence="1" id="KW-0472">Membrane</keyword>
<keyword evidence="1" id="KW-0813">Transport</keyword>
<feature type="transmembrane region" description="Helical" evidence="1">
    <location>
        <begin position="370"/>
        <end position="398"/>
    </location>
</feature>
<evidence type="ECO:0000313" key="5">
    <source>
        <dbReference type="Proteomes" id="UP000220353"/>
    </source>
</evidence>
<dbReference type="InterPro" id="IPR004445">
    <property type="entry name" value="GltS"/>
</dbReference>
<feature type="transmembrane region" description="Helical" evidence="1">
    <location>
        <begin position="248"/>
        <end position="267"/>
    </location>
</feature>
<keyword evidence="1" id="KW-0029">Amino-acid transport</keyword>
<keyword evidence="1" id="KW-0812">Transmembrane</keyword>
<feature type="transmembrane region" description="Helical" evidence="1">
    <location>
        <begin position="164"/>
        <end position="186"/>
    </location>
</feature>
<dbReference type="EMBL" id="NWTC01000007">
    <property type="protein sequence ID" value="PDT47858.1"/>
    <property type="molecule type" value="Genomic_DNA"/>
</dbReference>
<reference evidence="3" key="3">
    <citation type="submission" date="2019-10" db="EMBL/GenBank/DDBJ databases">
        <authorList>
            <person name="Sugawara M."/>
            <person name="Epstein B."/>
            <person name="Badgley B."/>
            <person name="Unno T."/>
            <person name="Xu L."/>
            <person name="Reese J."/>
            <person name="Gyaneshwar P."/>
            <person name="Denny R."/>
            <person name="Mudege J."/>
            <person name="Bharti A."/>
            <person name="Farmer A."/>
            <person name="May G."/>
            <person name="Woodward J."/>
            <person name="Medigue C."/>
            <person name="Vallenet D."/>
            <person name="Lajus A."/>
            <person name="Rouy Z."/>
            <person name="Martinez-Vaz B."/>
            <person name="Tiffin P."/>
            <person name="Young N."/>
            <person name="Sadowsky M."/>
        </authorList>
    </citation>
    <scope>NUCLEOTIDE SEQUENCE</scope>
    <source>
        <strain evidence="3">USDA205</strain>
    </source>
</reference>
<feature type="transmembrane region" description="Helical" evidence="1">
    <location>
        <begin position="279"/>
        <end position="302"/>
    </location>
</feature>
<feature type="transmembrane region" description="Helical" evidence="1">
    <location>
        <begin position="6"/>
        <end position="25"/>
    </location>
</feature>
<dbReference type="NCBIfam" id="TIGR00210">
    <property type="entry name" value="gltS"/>
    <property type="match status" value="1"/>
</dbReference>
<feature type="transmembrane region" description="Helical" evidence="1">
    <location>
        <begin position="308"/>
        <end position="330"/>
    </location>
</feature>
<name>A0A2A6LZQ5_RHIFR</name>